<dbReference type="PANTHER" id="PTHR43485">
    <property type="entry name" value="HYDROGENASE-4 COMPONENT G"/>
    <property type="match status" value="1"/>
</dbReference>
<sequence length="359" mass="40582">MGKRTVIPFGPQHPVLPEPIHLDLVLEDEKVVEAIPQIGYIHRGLEKLVEKRDFKQYTYVAERICGICSFMHGMGYCMAVEGIMEIEVPERGKFLRTIWAELSRIHSHLLWLGLTADAFGFESLFMHSWRLREEVLDLFEQTTGGRVIFSVCDIGGVRKDVDAEMLNTMVSVLTRMEKELRDLTNVFLNDMSVKHRTVGVGVLSKEKAQETGAVGPMARASGIFMDMRTLGYAAYKHLKFEPITAEAGDSYARMEVRIGEVYQAIDLIRQCVELIPEGDVITKVKGNPNGEHFIRLEQPRGEVIYYVKANGTSFLDRFRVRTPTFANVPALLETLKDCDLADVPILILTIDPCISCTER</sequence>
<dbReference type="InterPro" id="IPR001135">
    <property type="entry name" value="NADH_Q_OxRdtase_suD"/>
</dbReference>
<protein>
    <submittedName>
        <fullName evidence="5">Ech hydrogenase subunit E</fullName>
    </submittedName>
</protein>
<evidence type="ECO:0000313" key="6">
    <source>
        <dbReference type="Proteomes" id="UP000254051"/>
    </source>
</evidence>
<feature type="binding site" evidence="2">
    <location>
        <position position="68"/>
    </location>
    <ligand>
        <name>Fe cation</name>
        <dbReference type="ChEBI" id="CHEBI:24875"/>
    </ligand>
</feature>
<feature type="binding site" evidence="2">
    <location>
        <position position="320"/>
    </location>
    <ligand>
        <name>Mg(2+)</name>
        <dbReference type="ChEBI" id="CHEBI:18420"/>
    </ligand>
</feature>
<keyword evidence="3" id="KW-1278">Translocase</keyword>
<feature type="binding site" evidence="2">
    <location>
        <position position="353"/>
    </location>
    <ligand>
        <name>Ni(2+)</name>
        <dbReference type="ChEBI" id="CHEBI:49786"/>
    </ligand>
</feature>
<dbReference type="InterPro" id="IPR018194">
    <property type="entry name" value="Ni-dep_hyd_lsu_Ni_BS"/>
</dbReference>
<keyword evidence="2" id="KW-0533">Nickel</keyword>
<dbReference type="GO" id="GO:0051287">
    <property type="term" value="F:NAD binding"/>
    <property type="evidence" value="ECO:0007669"/>
    <property type="project" value="InterPro"/>
</dbReference>
<evidence type="ECO:0000256" key="2">
    <source>
        <dbReference type="PIRSR" id="PIRSR601501-1"/>
    </source>
</evidence>
<feature type="binding site" evidence="2">
    <location>
        <position position="356"/>
    </location>
    <ligand>
        <name>Fe cation</name>
        <dbReference type="ChEBI" id="CHEBI:24875"/>
    </ligand>
</feature>
<comment type="cofactor">
    <cofactor evidence="2">
        <name>Ni(2+)</name>
        <dbReference type="ChEBI" id="CHEBI:49786"/>
    </cofactor>
</comment>
<feature type="binding site" evidence="2">
    <location>
        <position position="46"/>
    </location>
    <ligand>
        <name>Mg(2+)</name>
        <dbReference type="ChEBI" id="CHEBI:18420"/>
    </ligand>
</feature>
<keyword evidence="6" id="KW-1185">Reference proteome</keyword>
<comment type="similarity">
    <text evidence="3">Belongs to the complex I 49 kDa subunit family.</text>
</comment>
<name>A0A315ZS67_9FIRM</name>
<reference evidence="6" key="1">
    <citation type="submission" date="2017-07" db="EMBL/GenBank/DDBJ databases">
        <authorList>
            <person name="Varghese N."/>
            <person name="Submissions S."/>
        </authorList>
    </citation>
    <scope>NUCLEOTIDE SEQUENCE [LARGE SCALE GENOMIC DNA]</scope>
    <source>
        <strain evidence="6">NLAE-zl-C134</strain>
    </source>
</reference>
<evidence type="ECO:0000256" key="3">
    <source>
        <dbReference type="RuleBase" id="RU003685"/>
    </source>
</evidence>
<dbReference type="Gene3D" id="1.10.645.10">
    <property type="entry name" value="Cytochrome-c3 Hydrogenase, chain B"/>
    <property type="match status" value="1"/>
</dbReference>
<keyword evidence="2" id="KW-0408">Iron</keyword>
<organism evidence="5 6">
    <name type="scientific">Faecalicatena contorta</name>
    <dbReference type="NCBI Taxonomy" id="39482"/>
    <lineage>
        <taxon>Bacteria</taxon>
        <taxon>Bacillati</taxon>
        <taxon>Bacillota</taxon>
        <taxon>Clostridia</taxon>
        <taxon>Lachnospirales</taxon>
        <taxon>Lachnospiraceae</taxon>
        <taxon>Faecalicatena</taxon>
    </lineage>
</organism>
<dbReference type="InterPro" id="IPR052197">
    <property type="entry name" value="ComplexI_49kDa-like"/>
</dbReference>
<dbReference type="GO" id="GO:0048038">
    <property type="term" value="F:quinone binding"/>
    <property type="evidence" value="ECO:0007669"/>
    <property type="project" value="InterPro"/>
</dbReference>
<dbReference type="PROSITE" id="PS00535">
    <property type="entry name" value="COMPLEX1_49K"/>
    <property type="match status" value="1"/>
</dbReference>
<dbReference type="InterPro" id="IPR014029">
    <property type="entry name" value="NADH_UbQ_OxRdtase_49kDa_CS"/>
</dbReference>
<feature type="domain" description="NADH-quinone oxidoreductase subunit D" evidence="4">
    <location>
        <begin position="287"/>
        <end position="359"/>
    </location>
</feature>
<dbReference type="Pfam" id="PF00374">
    <property type="entry name" value="NiFeSe_Hases"/>
    <property type="match status" value="1"/>
</dbReference>
<dbReference type="InterPro" id="IPR029014">
    <property type="entry name" value="NiFe-Hase_large"/>
</dbReference>
<keyword evidence="3" id="KW-0520">NAD</keyword>
<dbReference type="PROSITE" id="PS00507">
    <property type="entry name" value="NI_HGENASE_L_1"/>
    <property type="match status" value="1"/>
</dbReference>
<keyword evidence="3" id="KW-0813">Transport</keyword>
<dbReference type="EMBL" id="UHJJ01000012">
    <property type="protein sequence ID" value="SUQ15424.1"/>
    <property type="molecule type" value="Genomic_DNA"/>
</dbReference>
<proteinExistence type="inferred from homology"/>
<keyword evidence="1" id="KW-0560">Oxidoreductase</keyword>
<feature type="binding site" evidence="2">
    <location>
        <position position="65"/>
    </location>
    <ligand>
        <name>Ni(2+)</name>
        <dbReference type="ChEBI" id="CHEBI:49786"/>
    </ligand>
</feature>
<feature type="domain" description="NADH-quinone oxidoreductase subunit D" evidence="4">
    <location>
        <begin position="120"/>
        <end position="283"/>
    </location>
</feature>
<evidence type="ECO:0000259" key="4">
    <source>
        <dbReference type="Pfam" id="PF00346"/>
    </source>
</evidence>
<dbReference type="SUPFAM" id="SSF56762">
    <property type="entry name" value="HydB/Nqo4-like"/>
    <property type="match status" value="1"/>
</dbReference>
<dbReference type="GO" id="GO:0016151">
    <property type="term" value="F:nickel cation binding"/>
    <property type="evidence" value="ECO:0007669"/>
    <property type="project" value="InterPro"/>
</dbReference>
<dbReference type="GO" id="GO:0008901">
    <property type="term" value="F:ferredoxin hydrogenase activity"/>
    <property type="evidence" value="ECO:0007669"/>
    <property type="project" value="InterPro"/>
</dbReference>
<dbReference type="RefSeq" id="WP_109713240.1">
    <property type="nucleotide sequence ID" value="NZ_QGDS01000012.1"/>
</dbReference>
<gene>
    <name evidence="5" type="ORF">SAMN05216529_11274</name>
</gene>
<accession>A0A315ZS67</accession>
<dbReference type="Proteomes" id="UP000254051">
    <property type="component" value="Unassembled WGS sequence"/>
</dbReference>
<evidence type="ECO:0000313" key="5">
    <source>
        <dbReference type="EMBL" id="SUQ15424.1"/>
    </source>
</evidence>
<dbReference type="PANTHER" id="PTHR43485:SF1">
    <property type="entry name" value="FORMATE HYDROGENLYASE SUBUNIT 5-RELATED"/>
    <property type="match status" value="1"/>
</dbReference>
<dbReference type="OrthoDB" id="9801496at2"/>
<dbReference type="GO" id="GO:0016651">
    <property type="term" value="F:oxidoreductase activity, acting on NAD(P)H"/>
    <property type="evidence" value="ECO:0007669"/>
    <property type="project" value="InterPro"/>
</dbReference>
<evidence type="ECO:0000256" key="1">
    <source>
        <dbReference type="ARBA" id="ARBA00023002"/>
    </source>
</evidence>
<dbReference type="InterPro" id="IPR001501">
    <property type="entry name" value="Ni-dep_hyd_lsu"/>
</dbReference>
<feature type="binding site" evidence="2">
    <location>
        <position position="68"/>
    </location>
    <ligand>
        <name>Ni(2+)</name>
        <dbReference type="ChEBI" id="CHEBI:49786"/>
    </ligand>
</feature>
<keyword evidence="2" id="KW-0460">Magnesium</keyword>
<keyword evidence="2" id="KW-0479">Metal-binding</keyword>
<dbReference type="AlphaFoldDB" id="A0A315ZS67"/>
<comment type="cofactor">
    <cofactor evidence="2">
        <name>Fe cation</name>
        <dbReference type="ChEBI" id="CHEBI:24875"/>
    </cofactor>
</comment>
<dbReference type="Pfam" id="PF00346">
    <property type="entry name" value="Complex1_49kDa"/>
    <property type="match status" value="2"/>
</dbReference>